<keyword evidence="5 10" id="KW-0547">Nucleotide-binding</keyword>
<dbReference type="InterPro" id="IPR036397">
    <property type="entry name" value="RNaseH_sf"/>
</dbReference>
<dbReference type="GO" id="GO:0045004">
    <property type="term" value="P:DNA replication proofreading"/>
    <property type="evidence" value="ECO:0007669"/>
    <property type="project" value="TreeGrafter"/>
</dbReference>
<dbReference type="eggNOG" id="COG0847">
    <property type="taxonomic scope" value="Bacteria"/>
</dbReference>
<protein>
    <recommendedName>
        <fullName evidence="10 11">3'-5' exonuclease DinG</fullName>
        <ecNumber evidence="10 11">3.1.-.-</ecNumber>
    </recommendedName>
</protein>
<comment type="caution">
    <text evidence="13">The sequence shown here is derived from an EMBL/GenBank/DDBJ whole genome shotgun (WGS) entry which is preliminary data.</text>
</comment>
<name>A0A0R1SP76_9LACO</name>
<comment type="similarity">
    <text evidence="10 11">Belongs to the helicase family. DinG subfamily. Type 2 sub-subfamily.</text>
</comment>
<keyword evidence="1" id="KW-0808">Transferase</keyword>
<dbReference type="GO" id="GO:0016818">
    <property type="term" value="F:hydrolase activity, acting on acid anhydrides, in phosphorus-containing anhydrides"/>
    <property type="evidence" value="ECO:0007669"/>
    <property type="project" value="InterPro"/>
</dbReference>
<keyword evidence="6 10" id="KW-0378">Hydrolase</keyword>
<accession>A0A0R1SP76</accession>
<dbReference type="PATRIC" id="fig|1423815.3.peg.223"/>
<evidence type="ECO:0000256" key="1">
    <source>
        <dbReference type="ARBA" id="ARBA00022679"/>
    </source>
</evidence>
<keyword evidence="9" id="KW-0239">DNA-directed DNA polymerase</keyword>
<dbReference type="SUPFAM" id="SSF53098">
    <property type="entry name" value="Ribonuclease H-like"/>
    <property type="match status" value="1"/>
</dbReference>
<dbReference type="SUPFAM" id="SSF52540">
    <property type="entry name" value="P-loop containing nucleoside triphosphate hydrolases"/>
    <property type="match status" value="1"/>
</dbReference>
<dbReference type="InterPro" id="IPR013520">
    <property type="entry name" value="Ribonucl_H"/>
</dbReference>
<evidence type="ECO:0000313" key="14">
    <source>
        <dbReference type="Proteomes" id="UP000051647"/>
    </source>
</evidence>
<evidence type="ECO:0000313" key="13">
    <source>
        <dbReference type="EMBL" id="KRL68522.1"/>
    </source>
</evidence>
<dbReference type="PANTHER" id="PTHR30231:SF41">
    <property type="entry name" value="DNA POLYMERASE III SUBUNIT EPSILON"/>
    <property type="match status" value="1"/>
</dbReference>
<dbReference type="STRING" id="1423815.FC27_GL000221"/>
<evidence type="ECO:0000256" key="8">
    <source>
        <dbReference type="ARBA" id="ARBA00022840"/>
    </source>
</evidence>
<dbReference type="Gene3D" id="3.30.420.10">
    <property type="entry name" value="Ribonuclease H-like superfamily/Ribonuclease H"/>
    <property type="match status" value="1"/>
</dbReference>
<dbReference type="eggNOG" id="COG1199">
    <property type="taxonomic scope" value="Bacteria"/>
</dbReference>
<evidence type="ECO:0000256" key="6">
    <source>
        <dbReference type="ARBA" id="ARBA00022801"/>
    </source>
</evidence>
<keyword evidence="7 10" id="KW-0269">Exonuclease</keyword>
<dbReference type="InterPro" id="IPR006310">
    <property type="entry name" value="DinG"/>
</dbReference>
<evidence type="ECO:0000256" key="5">
    <source>
        <dbReference type="ARBA" id="ARBA00022741"/>
    </source>
</evidence>
<evidence type="ECO:0000256" key="7">
    <source>
        <dbReference type="ARBA" id="ARBA00022839"/>
    </source>
</evidence>
<sequence>MKKSYAVVDLETTNANWHDNGRIIQFGCVLIEDGEITKIFNQKINPKVPIPSRITALTGLTNDDVKDSPTFEELAPGIFKLLKDKIFIAHNVNFDLPFLNREFNRIGMNELNIKAIDTVELSQIMFPTVSSYKLQDLTSYLSIEHDNPHSADSDALVTAKLFLVIESQIRDLSMTTLKQLVDLGKDTIRETNTVFKSIYQQRENYQKLLPDYLYEKNGLVLRKKDFHISEQIDKKTKYPTSEKAKKSLLAGKLDYRKNQADLMDHIYQSANHRQKDKKWNLIEAPTGSGKTIGYLLPLSYLVNSQQKLVIATTTKVLQQQIVDQAIPLLNQVSQHNYHAEVVKSSYNFIDLDRFYESIENYQGHRHTALLKMKILVWLTITTTGDLNELHLTNYNNPLFTIIRHRGELKEKTVFSDDDFWRYQQNHYHESLILVTNQAYLARHLDSSMWGENSYLVVDEANHYADNLREVASPTIDFYKLNDYVKKLSDILYQNRVTLRYAFTEVTTQLWNYQDLQDMETHFQAIDELMERLEFDIFENDVQTQVGLKDRNQFVSLLLNPQEFKKEDHNLVDLLSDLIVELTMVVHRIDVLFDQYNFQKNFISVELSKIISNLILENSKIRKVLQAMDELLQVIQKKDSDFGIQIDMRDFYEPNTLKLSWRQFDIRDLIKETTDAFSQIYAMGAAITIQKDFSHFILDLQLDEEQINEMLILPDANNIAKNSKIYLPEDVPDITRLNNEQYYSMVTKHIVDILDDMDYQTMILFNSLTTLEAVYNQLMETDVKEKWEILAQGVTGTNEKIKKRFAIGNRSVLLGANSFWEGVDFPNKMLEILIVTRIPFESPEMIDVKVRQEAMGKAGFNVFQADTLPRAILQLRQGLGRLVRNSQDRGVIILLDDRILTKNYGKTILKSLPNGLPVVQNDMKYIKKDINKFLK</sequence>
<proteinExistence type="inferred from homology"/>
<dbReference type="Pfam" id="PF00929">
    <property type="entry name" value="RNase_T"/>
    <property type="match status" value="1"/>
</dbReference>
<dbReference type="GO" id="GO:0005524">
    <property type="term" value="F:ATP binding"/>
    <property type="evidence" value="ECO:0007669"/>
    <property type="project" value="UniProtKB-UniRule"/>
</dbReference>
<dbReference type="EMBL" id="AZFA01000001">
    <property type="protein sequence ID" value="KRL68522.1"/>
    <property type="molecule type" value="Genomic_DNA"/>
</dbReference>
<dbReference type="FunFam" id="3.30.420.10:FF:000045">
    <property type="entry name" value="3'-5' exonuclease DinG"/>
    <property type="match status" value="1"/>
</dbReference>
<dbReference type="PROSITE" id="PS51193">
    <property type="entry name" value="HELICASE_ATP_BIND_2"/>
    <property type="match status" value="1"/>
</dbReference>
<dbReference type="InterPro" id="IPR012337">
    <property type="entry name" value="RNaseH-like_sf"/>
</dbReference>
<evidence type="ECO:0000256" key="2">
    <source>
        <dbReference type="ARBA" id="ARBA00022695"/>
    </source>
</evidence>
<dbReference type="InterPro" id="IPR027417">
    <property type="entry name" value="P-loop_NTPase"/>
</dbReference>
<keyword evidence="4 10" id="KW-0540">Nuclease</keyword>
<dbReference type="InterPro" id="IPR014013">
    <property type="entry name" value="Helic_SF1/SF2_ATP-bd_DinG/Rad3"/>
</dbReference>
<keyword evidence="8 10" id="KW-0067">ATP-binding</keyword>
<evidence type="ECO:0000256" key="10">
    <source>
        <dbReference type="HAMAP-Rule" id="MF_02206"/>
    </source>
</evidence>
<dbReference type="EC" id="3.1.-.-" evidence="10 11"/>
<dbReference type="HAMAP" id="MF_02206">
    <property type="entry name" value="DinG_exonucl"/>
    <property type="match status" value="1"/>
</dbReference>
<evidence type="ECO:0000256" key="11">
    <source>
        <dbReference type="RuleBase" id="RU364106"/>
    </source>
</evidence>
<organism evidence="13 14">
    <name type="scientific">Companilactobacillus versmoldensis DSM 14857 = KCTC 3814</name>
    <dbReference type="NCBI Taxonomy" id="1423815"/>
    <lineage>
        <taxon>Bacteria</taxon>
        <taxon>Bacillati</taxon>
        <taxon>Bacillota</taxon>
        <taxon>Bacilli</taxon>
        <taxon>Lactobacillales</taxon>
        <taxon>Lactobacillaceae</taxon>
        <taxon>Companilactobacillus</taxon>
    </lineage>
</organism>
<dbReference type="InterPro" id="IPR011545">
    <property type="entry name" value="DEAD/DEAH_box_helicase_dom"/>
</dbReference>
<evidence type="ECO:0000256" key="9">
    <source>
        <dbReference type="ARBA" id="ARBA00022932"/>
    </source>
</evidence>
<evidence type="ECO:0000256" key="3">
    <source>
        <dbReference type="ARBA" id="ARBA00022705"/>
    </source>
</evidence>
<keyword evidence="3" id="KW-0235">DNA replication</keyword>
<dbReference type="GO" id="GO:0005829">
    <property type="term" value="C:cytosol"/>
    <property type="evidence" value="ECO:0007669"/>
    <property type="project" value="TreeGrafter"/>
</dbReference>
<dbReference type="Gene3D" id="3.40.50.300">
    <property type="entry name" value="P-loop containing nucleotide triphosphate hydrolases"/>
    <property type="match status" value="2"/>
</dbReference>
<dbReference type="Proteomes" id="UP000051647">
    <property type="component" value="Unassembled WGS sequence"/>
</dbReference>
<evidence type="ECO:0000256" key="4">
    <source>
        <dbReference type="ARBA" id="ARBA00022722"/>
    </source>
</evidence>
<dbReference type="CDD" id="cd06127">
    <property type="entry name" value="DEDDh"/>
    <property type="match status" value="1"/>
</dbReference>
<keyword evidence="2" id="KW-0548">Nucleotidyltransferase</keyword>
<reference evidence="13 14" key="1">
    <citation type="journal article" date="2015" name="Genome Announc.">
        <title>Expanding the biotechnology potential of lactobacilli through comparative genomics of 213 strains and associated genera.</title>
        <authorList>
            <person name="Sun Z."/>
            <person name="Harris H.M."/>
            <person name="McCann A."/>
            <person name="Guo C."/>
            <person name="Argimon S."/>
            <person name="Zhang W."/>
            <person name="Yang X."/>
            <person name="Jeffery I.B."/>
            <person name="Cooney J.C."/>
            <person name="Kagawa T.F."/>
            <person name="Liu W."/>
            <person name="Song Y."/>
            <person name="Salvetti E."/>
            <person name="Wrobel A."/>
            <person name="Rasinkangas P."/>
            <person name="Parkhill J."/>
            <person name="Rea M.C."/>
            <person name="O'Sullivan O."/>
            <person name="Ritari J."/>
            <person name="Douillard F.P."/>
            <person name="Paul Ross R."/>
            <person name="Yang R."/>
            <person name="Briner A.E."/>
            <person name="Felis G.E."/>
            <person name="de Vos W.M."/>
            <person name="Barrangou R."/>
            <person name="Klaenhammer T.R."/>
            <person name="Caufield P.W."/>
            <person name="Cui Y."/>
            <person name="Zhang H."/>
            <person name="O'Toole P.W."/>
        </authorList>
    </citation>
    <scope>NUCLEOTIDE SEQUENCE [LARGE SCALE GENOMIC DNA]</scope>
    <source>
        <strain evidence="13 14">DSM 14857</strain>
    </source>
</reference>
<dbReference type="PANTHER" id="PTHR30231">
    <property type="entry name" value="DNA POLYMERASE III SUBUNIT EPSILON"/>
    <property type="match status" value="1"/>
</dbReference>
<dbReference type="NCBIfam" id="TIGR01407">
    <property type="entry name" value="dinG_rel"/>
    <property type="match status" value="1"/>
</dbReference>
<dbReference type="SMART" id="SM00491">
    <property type="entry name" value="HELICc2"/>
    <property type="match status" value="1"/>
</dbReference>
<dbReference type="SMART" id="SM00487">
    <property type="entry name" value="DEXDc"/>
    <property type="match status" value="1"/>
</dbReference>
<dbReference type="GO" id="GO:0003887">
    <property type="term" value="F:DNA-directed DNA polymerase activity"/>
    <property type="evidence" value="ECO:0007669"/>
    <property type="project" value="UniProtKB-KW"/>
</dbReference>
<dbReference type="GO" id="GO:0004386">
    <property type="term" value="F:helicase activity"/>
    <property type="evidence" value="ECO:0007669"/>
    <property type="project" value="UniProtKB-KW"/>
</dbReference>
<dbReference type="Pfam" id="PF13307">
    <property type="entry name" value="Helicase_C_2"/>
    <property type="match status" value="1"/>
</dbReference>
<feature type="binding site" evidence="10">
    <location>
        <begin position="284"/>
        <end position="291"/>
    </location>
    <ligand>
        <name>ATP</name>
        <dbReference type="ChEBI" id="CHEBI:30616"/>
    </ligand>
</feature>
<comment type="caution">
    <text evidence="10">Lacks conserved residue(s) required for the propagation of feature annotation.</text>
</comment>
<keyword evidence="14" id="KW-1185">Reference proteome</keyword>
<comment type="function">
    <text evidence="10 11">3'-5' exonuclease.</text>
</comment>
<dbReference type="GO" id="GO:0003677">
    <property type="term" value="F:DNA binding"/>
    <property type="evidence" value="ECO:0007669"/>
    <property type="project" value="InterPro"/>
</dbReference>
<dbReference type="RefSeq" id="WP_010623532.1">
    <property type="nucleotide sequence ID" value="NZ_AZFA01000001.1"/>
</dbReference>
<dbReference type="GO" id="GO:0008408">
    <property type="term" value="F:3'-5' exonuclease activity"/>
    <property type="evidence" value="ECO:0007669"/>
    <property type="project" value="UniProtKB-UniRule"/>
</dbReference>
<dbReference type="OrthoDB" id="9803913at2"/>
<evidence type="ECO:0000259" key="12">
    <source>
        <dbReference type="PROSITE" id="PS51193"/>
    </source>
</evidence>
<keyword evidence="13" id="KW-0347">Helicase</keyword>
<dbReference type="AlphaFoldDB" id="A0A0R1SP76"/>
<dbReference type="InterPro" id="IPR006555">
    <property type="entry name" value="ATP-dep_Helicase_C"/>
</dbReference>
<dbReference type="InterPro" id="IPR014001">
    <property type="entry name" value="Helicase_ATP-bd"/>
</dbReference>
<gene>
    <name evidence="10 11" type="primary">dinG</name>
    <name evidence="13" type="ORF">FC27_GL000221</name>
</gene>
<dbReference type="NCBIfam" id="TIGR00573">
    <property type="entry name" value="dnaq"/>
    <property type="match status" value="1"/>
</dbReference>
<dbReference type="Pfam" id="PF00270">
    <property type="entry name" value="DEAD"/>
    <property type="match status" value="1"/>
</dbReference>
<feature type="domain" description="Helicase ATP-binding" evidence="12">
    <location>
        <begin position="245"/>
        <end position="525"/>
    </location>
</feature>
<dbReference type="SMART" id="SM00479">
    <property type="entry name" value="EXOIII"/>
    <property type="match status" value="1"/>
</dbReference>
<dbReference type="InterPro" id="IPR006054">
    <property type="entry name" value="DnaQ"/>
</dbReference>